<dbReference type="InterPro" id="IPR036390">
    <property type="entry name" value="WH_DNA-bd_sf"/>
</dbReference>
<dbReference type="RefSeq" id="WP_331294864.1">
    <property type="nucleotide sequence ID" value="NZ_MLBR01000013.1"/>
</dbReference>
<comment type="similarity">
    <text evidence="1">Belongs to the LysR transcriptional regulatory family.</text>
</comment>
<comment type="caution">
    <text evidence="7">The sequence shown here is derived from an EMBL/GenBank/DDBJ whole genome shotgun (WGS) entry which is preliminary data.</text>
</comment>
<name>A0ABU7TYI6_9HYPH</name>
<reference evidence="7 8" key="1">
    <citation type="journal article" date="2012" name="Genet. Mol. Biol.">
        <title>Analysis of 16S rRNA and mxaF genes revealing insights into Methylobacterium niche-specific plant association.</title>
        <authorList>
            <person name="Dourado M.N."/>
            <person name="Andreote F.D."/>
            <person name="Dini-Andreote F."/>
            <person name="Conti R."/>
            <person name="Araujo J.M."/>
            <person name="Araujo W.L."/>
        </authorList>
    </citation>
    <scope>NUCLEOTIDE SEQUENCE [LARGE SCALE GENOMIC DNA]</scope>
    <source>
        <strain evidence="7 8">TC3-10</strain>
    </source>
</reference>
<dbReference type="PANTHER" id="PTHR30537">
    <property type="entry name" value="HTH-TYPE TRANSCRIPTIONAL REGULATOR"/>
    <property type="match status" value="1"/>
</dbReference>
<protein>
    <submittedName>
        <fullName evidence="7">LysR family transcriptional regulator</fullName>
    </submittedName>
</protein>
<dbReference type="Pfam" id="PF00126">
    <property type="entry name" value="HTH_1"/>
    <property type="match status" value="1"/>
</dbReference>
<dbReference type="Pfam" id="PF03466">
    <property type="entry name" value="LysR_substrate"/>
    <property type="match status" value="1"/>
</dbReference>
<accession>A0ABU7TYI6</accession>
<dbReference type="InterPro" id="IPR000847">
    <property type="entry name" value="LysR_HTH_N"/>
</dbReference>
<feature type="region of interest" description="Disordered" evidence="5">
    <location>
        <begin position="299"/>
        <end position="321"/>
    </location>
</feature>
<dbReference type="EMBL" id="MLCA01000016">
    <property type="protein sequence ID" value="MEE7494506.1"/>
    <property type="molecule type" value="Genomic_DNA"/>
</dbReference>
<evidence type="ECO:0000256" key="2">
    <source>
        <dbReference type="ARBA" id="ARBA00023015"/>
    </source>
</evidence>
<dbReference type="InterPro" id="IPR058163">
    <property type="entry name" value="LysR-type_TF_proteobact-type"/>
</dbReference>
<dbReference type="Gene3D" id="1.10.10.10">
    <property type="entry name" value="Winged helix-like DNA-binding domain superfamily/Winged helix DNA-binding domain"/>
    <property type="match status" value="1"/>
</dbReference>
<evidence type="ECO:0000256" key="1">
    <source>
        <dbReference type="ARBA" id="ARBA00009437"/>
    </source>
</evidence>
<dbReference type="InterPro" id="IPR005119">
    <property type="entry name" value="LysR_subst-bd"/>
</dbReference>
<dbReference type="Proteomes" id="UP001355206">
    <property type="component" value="Unassembled WGS sequence"/>
</dbReference>
<evidence type="ECO:0000256" key="5">
    <source>
        <dbReference type="SAM" id="MobiDB-lite"/>
    </source>
</evidence>
<dbReference type="SUPFAM" id="SSF46785">
    <property type="entry name" value="Winged helix' DNA-binding domain"/>
    <property type="match status" value="1"/>
</dbReference>
<dbReference type="PANTHER" id="PTHR30537:SF5">
    <property type="entry name" value="HTH-TYPE TRANSCRIPTIONAL ACTIVATOR TTDR-RELATED"/>
    <property type="match status" value="1"/>
</dbReference>
<evidence type="ECO:0000259" key="6">
    <source>
        <dbReference type="PROSITE" id="PS50931"/>
    </source>
</evidence>
<evidence type="ECO:0000313" key="8">
    <source>
        <dbReference type="Proteomes" id="UP001355206"/>
    </source>
</evidence>
<feature type="domain" description="HTH lysR-type" evidence="6">
    <location>
        <begin position="2"/>
        <end position="59"/>
    </location>
</feature>
<evidence type="ECO:0000256" key="3">
    <source>
        <dbReference type="ARBA" id="ARBA00023125"/>
    </source>
</evidence>
<dbReference type="PROSITE" id="PS50931">
    <property type="entry name" value="HTH_LYSR"/>
    <property type="match status" value="1"/>
</dbReference>
<dbReference type="InterPro" id="IPR036388">
    <property type="entry name" value="WH-like_DNA-bd_sf"/>
</dbReference>
<sequence length="321" mass="35195">MLDTDDLRFFVAVAASPSLAAAARSLNVSPPAVTQRLRGLETRLRVHLVDRSGRGLTLTDEGELLAERGRDLLGAFDDLNDALAERVGAVTGHLRIVAPLGFGRRHVAPVVAAFRTRHPGVRIDLLLSDRLGRIPSETWDLAIHVGEIREATPSLTVRALAPNERILCASPAYLTRHPAPRRPAELRDHTCIALRENDEDVTLWRFRAVDGAEERVRVDAGLVSNDGDVVRGWALAGLGVIVRSEWDVADDLRAGRLTRLLEGYALPSAPVVALLGSERRSRAARTERFLEALRRSFDPLPWRAPRDPDGVARDPGPLRPG</sequence>
<keyword evidence="8" id="KW-1185">Reference proteome</keyword>
<keyword evidence="3" id="KW-0238">DNA-binding</keyword>
<keyword evidence="4" id="KW-0804">Transcription</keyword>
<evidence type="ECO:0000256" key="4">
    <source>
        <dbReference type="ARBA" id="ARBA00023163"/>
    </source>
</evidence>
<dbReference type="CDD" id="cd08479">
    <property type="entry name" value="PBP2_CrgA_like_9"/>
    <property type="match status" value="1"/>
</dbReference>
<proteinExistence type="inferred from homology"/>
<evidence type="ECO:0000313" key="7">
    <source>
        <dbReference type="EMBL" id="MEE7494506.1"/>
    </source>
</evidence>
<gene>
    <name evidence="7" type="ORF">MOTC310_30415</name>
</gene>
<dbReference type="Gene3D" id="3.40.190.290">
    <property type="match status" value="1"/>
</dbReference>
<organism evidence="7 8">
    <name type="scientific">Methylobacterium oryzae</name>
    <dbReference type="NCBI Taxonomy" id="334852"/>
    <lineage>
        <taxon>Bacteria</taxon>
        <taxon>Pseudomonadati</taxon>
        <taxon>Pseudomonadota</taxon>
        <taxon>Alphaproteobacteria</taxon>
        <taxon>Hyphomicrobiales</taxon>
        <taxon>Methylobacteriaceae</taxon>
        <taxon>Methylobacterium</taxon>
    </lineage>
</organism>
<keyword evidence="2" id="KW-0805">Transcription regulation</keyword>
<dbReference type="SUPFAM" id="SSF53850">
    <property type="entry name" value="Periplasmic binding protein-like II"/>
    <property type="match status" value="1"/>
</dbReference>